<dbReference type="Gene3D" id="1.20.1560.10">
    <property type="entry name" value="ABC transporter type 1, transmembrane domain"/>
    <property type="match status" value="1"/>
</dbReference>
<keyword evidence="7 9" id="KW-1133">Transmembrane helix</keyword>
<dbReference type="PROSITE" id="PS50893">
    <property type="entry name" value="ABC_TRANSPORTER_2"/>
    <property type="match status" value="1"/>
</dbReference>
<keyword evidence="4 9" id="KW-0812">Transmembrane</keyword>
<evidence type="ECO:0000259" key="10">
    <source>
        <dbReference type="PROSITE" id="PS50893"/>
    </source>
</evidence>
<evidence type="ECO:0000259" key="11">
    <source>
        <dbReference type="PROSITE" id="PS50929"/>
    </source>
</evidence>
<dbReference type="GO" id="GO:0005524">
    <property type="term" value="F:ATP binding"/>
    <property type="evidence" value="ECO:0007669"/>
    <property type="project" value="UniProtKB-KW"/>
</dbReference>
<feature type="domain" description="ABC transporter" evidence="10">
    <location>
        <begin position="337"/>
        <end position="572"/>
    </location>
</feature>
<dbReference type="AlphaFoldDB" id="A0A4Y8Q8R0"/>
<dbReference type="Pfam" id="PF00005">
    <property type="entry name" value="ABC_tran"/>
    <property type="match status" value="1"/>
</dbReference>
<dbReference type="SUPFAM" id="SSF52540">
    <property type="entry name" value="P-loop containing nucleoside triphosphate hydrolases"/>
    <property type="match status" value="1"/>
</dbReference>
<evidence type="ECO:0000256" key="1">
    <source>
        <dbReference type="ARBA" id="ARBA00004651"/>
    </source>
</evidence>
<dbReference type="InterPro" id="IPR039421">
    <property type="entry name" value="Type_1_exporter"/>
</dbReference>
<evidence type="ECO:0000313" key="12">
    <source>
        <dbReference type="EMBL" id="TFE90932.1"/>
    </source>
</evidence>
<keyword evidence="3" id="KW-1003">Cell membrane</keyword>
<dbReference type="EMBL" id="MYFO01000003">
    <property type="protein sequence ID" value="TFE90932.1"/>
    <property type="molecule type" value="Genomic_DNA"/>
</dbReference>
<keyword evidence="8 9" id="KW-0472">Membrane</keyword>
<reference evidence="12 13" key="1">
    <citation type="submission" date="2017-03" db="EMBL/GenBank/DDBJ databases">
        <title>Isolation of Levoglucosan Utilizing Bacteria.</title>
        <authorList>
            <person name="Arya A.S."/>
        </authorList>
    </citation>
    <scope>NUCLEOTIDE SEQUENCE [LARGE SCALE GENOMIC DNA]</scope>
    <source>
        <strain evidence="12 13">MEC069</strain>
    </source>
</reference>
<feature type="transmembrane region" description="Helical" evidence="9">
    <location>
        <begin position="281"/>
        <end position="301"/>
    </location>
</feature>
<evidence type="ECO:0000256" key="6">
    <source>
        <dbReference type="ARBA" id="ARBA00022840"/>
    </source>
</evidence>
<feature type="transmembrane region" description="Helical" evidence="9">
    <location>
        <begin position="249"/>
        <end position="269"/>
    </location>
</feature>
<feature type="transmembrane region" description="Helical" evidence="9">
    <location>
        <begin position="21"/>
        <end position="41"/>
    </location>
</feature>
<dbReference type="PANTHER" id="PTHR43394:SF1">
    <property type="entry name" value="ATP-BINDING CASSETTE SUB-FAMILY B MEMBER 10, MITOCHONDRIAL"/>
    <property type="match status" value="1"/>
</dbReference>
<dbReference type="PANTHER" id="PTHR43394">
    <property type="entry name" value="ATP-DEPENDENT PERMEASE MDL1, MITOCHONDRIAL"/>
    <property type="match status" value="1"/>
</dbReference>
<feature type="domain" description="ABC transmembrane type-1" evidence="11">
    <location>
        <begin position="21"/>
        <end position="304"/>
    </location>
</feature>
<evidence type="ECO:0000256" key="9">
    <source>
        <dbReference type="SAM" id="Phobius"/>
    </source>
</evidence>
<organism evidence="12 13">
    <name type="scientific">Paenibacillus athensensis</name>
    <dbReference type="NCBI Taxonomy" id="1967502"/>
    <lineage>
        <taxon>Bacteria</taxon>
        <taxon>Bacillati</taxon>
        <taxon>Bacillota</taxon>
        <taxon>Bacilli</taxon>
        <taxon>Bacillales</taxon>
        <taxon>Paenibacillaceae</taxon>
        <taxon>Paenibacillus</taxon>
    </lineage>
</organism>
<dbReference type="FunFam" id="3.40.50.300:FF:000221">
    <property type="entry name" value="Multidrug ABC transporter ATP-binding protein"/>
    <property type="match status" value="1"/>
</dbReference>
<feature type="transmembrane region" description="Helical" evidence="9">
    <location>
        <begin position="127"/>
        <end position="155"/>
    </location>
</feature>
<dbReference type="InterPro" id="IPR017871">
    <property type="entry name" value="ABC_transporter-like_CS"/>
</dbReference>
<dbReference type="Gene3D" id="3.40.50.300">
    <property type="entry name" value="P-loop containing nucleotide triphosphate hydrolases"/>
    <property type="match status" value="1"/>
</dbReference>
<dbReference type="GO" id="GO:0005886">
    <property type="term" value="C:plasma membrane"/>
    <property type="evidence" value="ECO:0007669"/>
    <property type="project" value="UniProtKB-SubCell"/>
</dbReference>
<dbReference type="CDD" id="cd18541">
    <property type="entry name" value="ABC_6TM_TmrB_like"/>
    <property type="match status" value="1"/>
</dbReference>
<evidence type="ECO:0000256" key="3">
    <source>
        <dbReference type="ARBA" id="ARBA00022475"/>
    </source>
</evidence>
<keyword evidence="6 12" id="KW-0067">ATP-binding</keyword>
<dbReference type="InterPro" id="IPR027417">
    <property type="entry name" value="P-loop_NTPase"/>
</dbReference>
<dbReference type="GO" id="GO:0015421">
    <property type="term" value="F:ABC-type oligopeptide transporter activity"/>
    <property type="evidence" value="ECO:0007669"/>
    <property type="project" value="TreeGrafter"/>
</dbReference>
<dbReference type="SUPFAM" id="SSF90123">
    <property type="entry name" value="ABC transporter transmembrane region"/>
    <property type="match status" value="1"/>
</dbReference>
<accession>A0A4Y8Q8R0</accession>
<dbReference type="OrthoDB" id="9770415at2"/>
<feature type="transmembrane region" description="Helical" evidence="9">
    <location>
        <begin position="161"/>
        <end position="179"/>
    </location>
</feature>
<sequence length="581" mass="64346">MLTVLQKLGWFFKLHWKRYTVALILLNLVGFIDVVPPKLIGYAIDAIHLGTLTGRELTKVLLIWAALMVGSYVFSYIWLYQLLGGAFVLERLMRSRLMSHLLRMTPTFYERNRTGDLMARGTNDLQALSATVGFGILTLVDSTIFMITIVAMMIFTISWKLTLASLLPLPILAMLVTLYGSRIHQRFMGAQNAFGQMNDNVLEAVSGVRVVRAFVQEKASVADFAKMTEDVYEKNIEVVRVEALFEPTVKILVGLSFLIGLCYGGYLVFHNELTLGNLVSFNAFLGMLIWPMFAVGELINIMQRGNASLDRVNETLGYKPDVPEAEQPQTDAQPGAIAFEGVTFRYPSSPIDNLVNVSLRLERGQTLGIVGRTGSGKTTLLRQLLREYPGGAGELTIDGVPVDALPLEKLHGWVGYVPQQPLLFSMSVRDNIAFGRKDAAPEDIERALEQAAFLKDVEFLPEGLETMVGERGVALSGGQKQRVSIARALLIDPEILLLDDALSAVDAKTETEIIRGIRTGRAGKTTLITTHRLSAVQHADRIIVLDEGCVVEEGTHEELLARGGWYKEQYDRQQLEAGIES</sequence>
<dbReference type="InterPro" id="IPR011527">
    <property type="entry name" value="ABC1_TM_dom"/>
</dbReference>
<dbReference type="Proteomes" id="UP000298246">
    <property type="component" value="Unassembled WGS sequence"/>
</dbReference>
<dbReference type="GO" id="GO:0016887">
    <property type="term" value="F:ATP hydrolysis activity"/>
    <property type="evidence" value="ECO:0007669"/>
    <property type="project" value="InterPro"/>
</dbReference>
<keyword evidence="13" id="KW-1185">Reference proteome</keyword>
<feature type="transmembrane region" description="Helical" evidence="9">
    <location>
        <begin position="61"/>
        <end position="89"/>
    </location>
</feature>
<evidence type="ECO:0000256" key="2">
    <source>
        <dbReference type="ARBA" id="ARBA00022448"/>
    </source>
</evidence>
<dbReference type="SMART" id="SM00382">
    <property type="entry name" value="AAA"/>
    <property type="match status" value="1"/>
</dbReference>
<dbReference type="RefSeq" id="WP_134749839.1">
    <property type="nucleotide sequence ID" value="NZ_MYFO02000007.1"/>
</dbReference>
<evidence type="ECO:0000256" key="5">
    <source>
        <dbReference type="ARBA" id="ARBA00022741"/>
    </source>
</evidence>
<comment type="subcellular location">
    <subcellularLocation>
        <location evidence="1">Cell membrane</location>
        <topology evidence="1">Multi-pass membrane protein</topology>
    </subcellularLocation>
</comment>
<dbReference type="FunFam" id="1.20.1560.10:FF:000011">
    <property type="entry name" value="Multidrug ABC transporter ATP-binding protein"/>
    <property type="match status" value="1"/>
</dbReference>
<dbReference type="InterPro" id="IPR003593">
    <property type="entry name" value="AAA+_ATPase"/>
</dbReference>
<comment type="caution">
    <text evidence="12">The sequence shown here is derived from an EMBL/GenBank/DDBJ whole genome shotgun (WGS) entry which is preliminary data.</text>
</comment>
<protein>
    <submittedName>
        <fullName evidence="12">Multidrug ABC transporter permease/ATP-binding protein</fullName>
    </submittedName>
</protein>
<gene>
    <name evidence="12" type="ORF">B5M42_03660</name>
</gene>
<evidence type="ECO:0000256" key="8">
    <source>
        <dbReference type="ARBA" id="ARBA00023136"/>
    </source>
</evidence>
<dbReference type="InterPro" id="IPR003439">
    <property type="entry name" value="ABC_transporter-like_ATP-bd"/>
</dbReference>
<keyword evidence="2" id="KW-0813">Transport</keyword>
<keyword evidence="5" id="KW-0547">Nucleotide-binding</keyword>
<proteinExistence type="predicted"/>
<name>A0A4Y8Q8R0_9BACL</name>
<dbReference type="Pfam" id="PF00664">
    <property type="entry name" value="ABC_membrane"/>
    <property type="match status" value="1"/>
</dbReference>
<dbReference type="PROSITE" id="PS00211">
    <property type="entry name" value="ABC_TRANSPORTER_1"/>
    <property type="match status" value="1"/>
</dbReference>
<dbReference type="PROSITE" id="PS50929">
    <property type="entry name" value="ABC_TM1F"/>
    <property type="match status" value="1"/>
</dbReference>
<evidence type="ECO:0000256" key="7">
    <source>
        <dbReference type="ARBA" id="ARBA00022989"/>
    </source>
</evidence>
<dbReference type="InterPro" id="IPR036640">
    <property type="entry name" value="ABC1_TM_sf"/>
</dbReference>
<evidence type="ECO:0000256" key="4">
    <source>
        <dbReference type="ARBA" id="ARBA00022692"/>
    </source>
</evidence>
<evidence type="ECO:0000313" key="13">
    <source>
        <dbReference type="Proteomes" id="UP000298246"/>
    </source>
</evidence>